<evidence type="ECO:0000313" key="1">
    <source>
        <dbReference type="EMBL" id="RLV60045.1"/>
    </source>
</evidence>
<dbReference type="Gene3D" id="1.10.10.1130">
    <property type="entry name" value="Uncharacterised protein PF10982, DUF2789"/>
    <property type="match status" value="1"/>
</dbReference>
<dbReference type="RefSeq" id="WP_121838680.1">
    <property type="nucleotide sequence ID" value="NZ_ML014771.1"/>
</dbReference>
<evidence type="ECO:0000313" key="2">
    <source>
        <dbReference type="Proteomes" id="UP000281474"/>
    </source>
</evidence>
<dbReference type="AlphaFoldDB" id="A0A3L8PXQ5"/>
<dbReference type="Pfam" id="PF10982">
    <property type="entry name" value="DUF2789"/>
    <property type="match status" value="1"/>
</dbReference>
<dbReference type="InterPro" id="IPR021250">
    <property type="entry name" value="DUF2789"/>
</dbReference>
<dbReference type="InterPro" id="IPR038086">
    <property type="entry name" value="DUF2789_sf"/>
</dbReference>
<name>A0A3L8PXQ5_9GAMM</name>
<proteinExistence type="predicted"/>
<dbReference type="Proteomes" id="UP000281474">
    <property type="component" value="Unassembled WGS sequence"/>
</dbReference>
<accession>A0A3L8PXQ5</accession>
<organism evidence="1 2">
    <name type="scientific">Parashewanella curva</name>
    <dbReference type="NCBI Taxonomy" id="2338552"/>
    <lineage>
        <taxon>Bacteria</taxon>
        <taxon>Pseudomonadati</taxon>
        <taxon>Pseudomonadota</taxon>
        <taxon>Gammaproteobacteria</taxon>
        <taxon>Alteromonadales</taxon>
        <taxon>Shewanellaceae</taxon>
        <taxon>Parashewanella</taxon>
    </lineage>
</organism>
<comment type="caution">
    <text evidence="1">The sequence shown here is derived from an EMBL/GenBank/DDBJ whole genome shotgun (WGS) entry which is preliminary data.</text>
</comment>
<protein>
    <submittedName>
        <fullName evidence="1">DUF2789 domain-containing protein</fullName>
    </submittedName>
</protein>
<keyword evidence="2" id="KW-1185">Reference proteome</keyword>
<dbReference type="OrthoDB" id="5828847at2"/>
<dbReference type="EMBL" id="QZEI01000022">
    <property type="protein sequence ID" value="RLV60045.1"/>
    <property type="molecule type" value="Genomic_DNA"/>
</dbReference>
<sequence length="77" mass="8666">MEAPIHTLSSLFEQLGLEGSQFAIDGFIHRNSPIPQNVELAKAKCWNQSQANMLNEMISSDADWEPIVEQLSVLMHK</sequence>
<gene>
    <name evidence="1" type="ORF">D5018_09025</name>
</gene>
<reference evidence="1 2" key="1">
    <citation type="submission" date="2018-09" db="EMBL/GenBank/DDBJ databases">
        <title>Phylogeny of the Shewanellaceae, and recommendation for two new genera, Pseudoshewanella and Parashewanella.</title>
        <authorList>
            <person name="Wang G."/>
        </authorList>
    </citation>
    <scope>NUCLEOTIDE SEQUENCE [LARGE SCALE GENOMIC DNA]</scope>
    <source>
        <strain evidence="1 2">C51</strain>
    </source>
</reference>